<evidence type="ECO:0000313" key="1">
    <source>
        <dbReference type="EMBL" id="AJQ93930.1"/>
    </source>
</evidence>
<accession>A0A0C5V326</accession>
<dbReference type="KEGG" id="gsn:YC6258_01886"/>
<organism evidence="1 2">
    <name type="scientific">Gynuella sunshinyii YC6258</name>
    <dbReference type="NCBI Taxonomy" id="1445510"/>
    <lineage>
        <taxon>Bacteria</taxon>
        <taxon>Pseudomonadati</taxon>
        <taxon>Pseudomonadota</taxon>
        <taxon>Gammaproteobacteria</taxon>
        <taxon>Oceanospirillales</taxon>
        <taxon>Saccharospirillaceae</taxon>
        <taxon>Gynuella</taxon>
    </lineage>
</organism>
<dbReference type="STRING" id="1445510.YC6258_01886"/>
<keyword evidence="2" id="KW-1185">Reference proteome</keyword>
<reference evidence="1" key="1">
    <citation type="submission" date="2014-01" db="EMBL/GenBank/DDBJ databases">
        <title>Full genme sequencing of cellulolytic bacterium Gynuella sunshinyii YC6258T gen. nov., sp. nov.</title>
        <authorList>
            <person name="Khan H."/>
            <person name="Chung E.J."/>
            <person name="Chung Y.R."/>
        </authorList>
    </citation>
    <scope>NUCLEOTIDE SEQUENCE [LARGE SCALE GENOMIC DNA]</scope>
    <source>
        <strain evidence="1">YC6258</strain>
    </source>
</reference>
<dbReference type="AlphaFoldDB" id="A0A0C5V326"/>
<protein>
    <submittedName>
        <fullName evidence="1">Uncharacterized protein</fullName>
    </submittedName>
</protein>
<evidence type="ECO:0000313" key="2">
    <source>
        <dbReference type="Proteomes" id="UP000032266"/>
    </source>
</evidence>
<name>A0A0C5V326_9GAMM</name>
<dbReference type="EMBL" id="CP007142">
    <property type="protein sequence ID" value="AJQ93930.1"/>
    <property type="molecule type" value="Genomic_DNA"/>
</dbReference>
<sequence>MTQIPEKKFIKIVFNCFHSKITIYYFEKNIIVLSMMFNFE</sequence>
<dbReference type="Proteomes" id="UP000032266">
    <property type="component" value="Chromosome"/>
</dbReference>
<proteinExistence type="predicted"/>
<gene>
    <name evidence="1" type="ORF">YC6258_01886</name>
</gene>
<dbReference type="HOGENOM" id="CLU_3290382_0_0_6"/>